<evidence type="ECO:0000313" key="3">
    <source>
        <dbReference type="EMBL" id="KAI6657965.1"/>
    </source>
</evidence>
<dbReference type="GO" id="GO:0043161">
    <property type="term" value="P:proteasome-mediated ubiquitin-dependent protein catabolic process"/>
    <property type="evidence" value="ECO:0007669"/>
    <property type="project" value="TreeGrafter"/>
</dbReference>
<dbReference type="GO" id="GO:0061630">
    <property type="term" value="F:ubiquitin protein ligase activity"/>
    <property type="evidence" value="ECO:0007669"/>
    <property type="project" value="TreeGrafter"/>
</dbReference>
<proteinExistence type="predicted"/>
<dbReference type="Gene3D" id="2.120.10.30">
    <property type="entry name" value="TolB, C-terminal domain"/>
    <property type="match status" value="1"/>
</dbReference>
<keyword evidence="1" id="KW-0175">Coiled coil</keyword>
<dbReference type="Proteomes" id="UP001165289">
    <property type="component" value="Unassembled WGS sequence"/>
</dbReference>
<dbReference type="GO" id="GO:0008270">
    <property type="term" value="F:zinc ion binding"/>
    <property type="evidence" value="ECO:0007669"/>
    <property type="project" value="UniProtKB-KW"/>
</dbReference>
<comment type="caution">
    <text evidence="3">The sequence shown here is derived from an EMBL/GenBank/DDBJ whole genome shotgun (WGS) entry which is preliminary data.</text>
</comment>
<dbReference type="AlphaFoldDB" id="A0AAV7KAM8"/>
<dbReference type="SUPFAM" id="SSF63825">
    <property type="entry name" value="YWTD domain"/>
    <property type="match status" value="1"/>
</dbReference>
<dbReference type="InterPro" id="IPR050952">
    <property type="entry name" value="TRIM-NHL_E3_ligases"/>
</dbReference>
<feature type="region of interest" description="Disordered" evidence="2">
    <location>
        <begin position="159"/>
        <end position="202"/>
    </location>
</feature>
<dbReference type="GO" id="GO:0000209">
    <property type="term" value="P:protein polyubiquitination"/>
    <property type="evidence" value="ECO:0007669"/>
    <property type="project" value="TreeGrafter"/>
</dbReference>
<organism evidence="3 4">
    <name type="scientific">Oopsacas minuta</name>
    <dbReference type="NCBI Taxonomy" id="111878"/>
    <lineage>
        <taxon>Eukaryota</taxon>
        <taxon>Metazoa</taxon>
        <taxon>Porifera</taxon>
        <taxon>Hexactinellida</taxon>
        <taxon>Hexasterophora</taxon>
        <taxon>Lyssacinosida</taxon>
        <taxon>Leucopsacidae</taxon>
        <taxon>Oopsacas</taxon>
    </lineage>
</organism>
<dbReference type="InterPro" id="IPR011042">
    <property type="entry name" value="6-blade_b-propeller_TolB-like"/>
</dbReference>
<keyword evidence="4" id="KW-1185">Reference proteome</keyword>
<protein>
    <submittedName>
        <fullName evidence="3">E3 ubiquitin-protein ligase TRIM71-like</fullName>
    </submittedName>
</protein>
<name>A0AAV7KAM8_9METZ</name>
<feature type="coiled-coil region" evidence="1">
    <location>
        <begin position="33"/>
        <end position="60"/>
    </location>
</feature>
<sequence>MLVYYYKLEDNCMTEQVTESAHDKICRIFDNLIQVIHDRKRELLEKLQGLTNEFEKRNEQTFDTIKSMTESKMELENVIPSVKGNFAVEKMERNIAEFDKKIKDLQSKIVNTNIHFFCQFTQLKDDISNFGEIYEMVVPKRTFSKVTFLNNSMNEQFYGSDNTETNRRPFPKTRTLTKSTSEQHIPSHPVKEAMPTIPTNSDTPTQIEPLPNIREILHEHGPPLKPRKPSYRSLDMSVVTKFRPKIGKEMYPNGICIHEKTNRVFICDNNKVQVWTIEGKYLSEFGTKDMKNPYGIVIQNDYLFITDIGKSCIFKFSLANYYAITNSKLTSPGYTHIPDHITASSNEIFVATNKPNISVFNSDLKFVRALETEGMSFTTGILIHNNVLFILELERDLIHLLNSQSGVKISQIVTNKYSIPFTHANNFCMDKNCDLFITDLKSNLIKKVDIEGSFLKTFDTAAWECFEPNAIAITDNNKIVVTFRSGGCSHLLLEYF</sequence>
<gene>
    <name evidence="3" type="ORF">LOD99_15682</name>
</gene>
<evidence type="ECO:0000313" key="4">
    <source>
        <dbReference type="Proteomes" id="UP001165289"/>
    </source>
</evidence>
<accession>A0AAV7KAM8</accession>
<reference evidence="3 4" key="1">
    <citation type="journal article" date="2023" name="BMC Biol.">
        <title>The compact genome of the sponge Oopsacas minuta (Hexactinellida) is lacking key metazoan core genes.</title>
        <authorList>
            <person name="Santini S."/>
            <person name="Schenkelaars Q."/>
            <person name="Jourda C."/>
            <person name="Duchesne M."/>
            <person name="Belahbib H."/>
            <person name="Rocher C."/>
            <person name="Selva M."/>
            <person name="Riesgo A."/>
            <person name="Vervoort M."/>
            <person name="Leys S.P."/>
            <person name="Kodjabachian L."/>
            <person name="Le Bivic A."/>
            <person name="Borchiellini C."/>
            <person name="Claverie J.M."/>
            <person name="Renard E."/>
        </authorList>
    </citation>
    <scope>NUCLEOTIDE SEQUENCE [LARGE SCALE GENOMIC DNA]</scope>
    <source>
        <strain evidence="3">SPO-2</strain>
    </source>
</reference>
<evidence type="ECO:0000256" key="2">
    <source>
        <dbReference type="SAM" id="MobiDB-lite"/>
    </source>
</evidence>
<dbReference type="EMBL" id="JAKMXF010000110">
    <property type="protein sequence ID" value="KAI6657965.1"/>
    <property type="molecule type" value="Genomic_DNA"/>
</dbReference>
<dbReference type="PANTHER" id="PTHR24104">
    <property type="entry name" value="E3 UBIQUITIN-PROTEIN LIGASE NHLRC1-RELATED"/>
    <property type="match status" value="1"/>
</dbReference>
<evidence type="ECO:0000256" key="1">
    <source>
        <dbReference type="SAM" id="Coils"/>
    </source>
</evidence>
<dbReference type="PANTHER" id="PTHR24104:SF25">
    <property type="entry name" value="PROTEIN LIN-41"/>
    <property type="match status" value="1"/>
</dbReference>
<feature type="compositionally biased region" description="Polar residues" evidence="2">
    <location>
        <begin position="174"/>
        <end position="184"/>
    </location>
</feature>